<feature type="domain" description="Nudix hydrolase" evidence="10">
    <location>
        <begin position="50"/>
        <end position="210"/>
    </location>
</feature>
<feature type="transmembrane region" description="Helical" evidence="8">
    <location>
        <begin position="285"/>
        <end position="304"/>
    </location>
</feature>
<evidence type="ECO:0000313" key="12">
    <source>
        <dbReference type="Proteomes" id="UP001310890"/>
    </source>
</evidence>
<keyword evidence="3 8" id="KW-0812">Transmembrane</keyword>
<dbReference type="PANTHER" id="PTHR11839:SF26">
    <property type="entry name" value="ADP-RIBOSE DIPHOSPHATASE"/>
    <property type="match status" value="1"/>
</dbReference>
<comment type="similarity">
    <text evidence="7">Belongs to the Nudix hydrolase family.</text>
</comment>
<keyword evidence="6 8" id="KW-0472">Membrane</keyword>
<organism evidence="11 12">
    <name type="scientific">Meristemomyces frigidus</name>
    <dbReference type="NCBI Taxonomy" id="1508187"/>
    <lineage>
        <taxon>Eukaryota</taxon>
        <taxon>Fungi</taxon>
        <taxon>Dikarya</taxon>
        <taxon>Ascomycota</taxon>
        <taxon>Pezizomycotina</taxon>
        <taxon>Dothideomycetes</taxon>
        <taxon>Dothideomycetidae</taxon>
        <taxon>Mycosphaerellales</taxon>
        <taxon>Teratosphaeriaceae</taxon>
        <taxon>Meristemomyces</taxon>
    </lineage>
</organism>
<accession>A0AAN7TDM8</accession>
<evidence type="ECO:0008006" key="13">
    <source>
        <dbReference type="Google" id="ProtNLM"/>
    </source>
</evidence>
<keyword evidence="5 8" id="KW-1133">Transmembrane helix</keyword>
<dbReference type="InterPro" id="IPR020846">
    <property type="entry name" value="MFS_dom"/>
</dbReference>
<comment type="caution">
    <text evidence="11">The sequence shown here is derived from an EMBL/GenBank/DDBJ whole genome shotgun (WGS) entry which is preliminary data.</text>
</comment>
<evidence type="ECO:0000256" key="4">
    <source>
        <dbReference type="ARBA" id="ARBA00022801"/>
    </source>
</evidence>
<dbReference type="Proteomes" id="UP001310890">
    <property type="component" value="Unassembled WGS sequence"/>
</dbReference>
<evidence type="ECO:0000256" key="7">
    <source>
        <dbReference type="RuleBase" id="RU003476"/>
    </source>
</evidence>
<dbReference type="Gene3D" id="3.90.79.10">
    <property type="entry name" value="Nucleoside Triphosphate Pyrophosphohydrolase"/>
    <property type="match status" value="1"/>
</dbReference>
<keyword evidence="4 7" id="KW-0378">Hydrolase</keyword>
<dbReference type="GO" id="GO:0022857">
    <property type="term" value="F:transmembrane transporter activity"/>
    <property type="evidence" value="ECO:0007669"/>
    <property type="project" value="InterPro"/>
</dbReference>
<evidence type="ECO:0000256" key="5">
    <source>
        <dbReference type="ARBA" id="ARBA00022989"/>
    </source>
</evidence>
<dbReference type="PRINTS" id="PR00502">
    <property type="entry name" value="NUDIXFAMILY"/>
</dbReference>
<dbReference type="SUPFAM" id="SSF55811">
    <property type="entry name" value="Nudix"/>
    <property type="match status" value="1"/>
</dbReference>
<dbReference type="AlphaFoldDB" id="A0AAN7TDM8"/>
<dbReference type="PANTHER" id="PTHR11839">
    <property type="entry name" value="UDP/ADP-SUGAR PYROPHOSPHATASE"/>
    <property type="match status" value="1"/>
</dbReference>
<evidence type="ECO:0000256" key="6">
    <source>
        <dbReference type="ARBA" id="ARBA00023136"/>
    </source>
</evidence>
<dbReference type="Pfam" id="PF06609">
    <property type="entry name" value="TRI12"/>
    <property type="match status" value="1"/>
</dbReference>
<comment type="subcellular location">
    <subcellularLocation>
        <location evidence="1">Membrane</location>
        <topology evidence="1">Multi-pass membrane protein</topology>
    </subcellularLocation>
</comment>
<gene>
    <name evidence="11" type="ORF">LTR62_008287</name>
</gene>
<dbReference type="InterPro" id="IPR010573">
    <property type="entry name" value="MFS_Str1/Tri12-like"/>
</dbReference>
<dbReference type="Gene3D" id="1.20.1250.20">
    <property type="entry name" value="MFS general substrate transporter like domains"/>
    <property type="match status" value="1"/>
</dbReference>
<evidence type="ECO:0000313" key="11">
    <source>
        <dbReference type="EMBL" id="KAK5108469.1"/>
    </source>
</evidence>
<name>A0AAN7TDM8_9PEZI</name>
<feature type="transmembrane region" description="Helical" evidence="8">
    <location>
        <begin position="255"/>
        <end position="273"/>
    </location>
</feature>
<feature type="domain" description="Major facilitator superfamily (MFS) profile" evidence="9">
    <location>
        <begin position="221"/>
        <end position="370"/>
    </location>
</feature>
<dbReference type="InterPro" id="IPR000086">
    <property type="entry name" value="NUDIX_hydrolase_dom"/>
</dbReference>
<evidence type="ECO:0000256" key="3">
    <source>
        <dbReference type="ARBA" id="ARBA00022692"/>
    </source>
</evidence>
<dbReference type="InterPro" id="IPR036259">
    <property type="entry name" value="MFS_trans_sf"/>
</dbReference>
<dbReference type="PROSITE" id="PS00893">
    <property type="entry name" value="NUDIX_BOX"/>
    <property type="match status" value="1"/>
</dbReference>
<dbReference type="Pfam" id="PF00293">
    <property type="entry name" value="NUDIX"/>
    <property type="match status" value="1"/>
</dbReference>
<dbReference type="GO" id="GO:0047631">
    <property type="term" value="F:ADP-ribose diphosphatase activity"/>
    <property type="evidence" value="ECO:0007669"/>
    <property type="project" value="TreeGrafter"/>
</dbReference>
<dbReference type="GO" id="GO:0006753">
    <property type="term" value="P:nucleoside phosphate metabolic process"/>
    <property type="evidence" value="ECO:0007669"/>
    <property type="project" value="TreeGrafter"/>
</dbReference>
<evidence type="ECO:0000256" key="8">
    <source>
        <dbReference type="SAM" id="Phobius"/>
    </source>
</evidence>
<dbReference type="PROSITE" id="PS50850">
    <property type="entry name" value="MFS"/>
    <property type="match status" value="1"/>
</dbReference>
<evidence type="ECO:0000259" key="10">
    <source>
        <dbReference type="PROSITE" id="PS51462"/>
    </source>
</evidence>
<protein>
    <recommendedName>
        <fullName evidence="13">Nudix hydrolase domain-containing protein</fullName>
    </recommendedName>
</protein>
<reference evidence="11" key="1">
    <citation type="submission" date="2023-08" db="EMBL/GenBank/DDBJ databases">
        <title>Black Yeasts Isolated from many extreme environments.</title>
        <authorList>
            <person name="Coleine C."/>
            <person name="Stajich J.E."/>
            <person name="Selbmann L."/>
        </authorList>
    </citation>
    <scope>NUCLEOTIDE SEQUENCE</scope>
    <source>
        <strain evidence="11">CCFEE 5401</strain>
    </source>
</reference>
<proteinExistence type="inferred from homology"/>
<dbReference type="SUPFAM" id="SSF103473">
    <property type="entry name" value="MFS general substrate transporter"/>
    <property type="match status" value="1"/>
</dbReference>
<dbReference type="CDD" id="cd18888">
    <property type="entry name" value="NUDIX_ADPRase_Nudt5"/>
    <property type="match status" value="1"/>
</dbReference>
<keyword evidence="2" id="KW-0813">Transport</keyword>
<dbReference type="InterPro" id="IPR020084">
    <property type="entry name" value="NUDIX_hydrolase_CS"/>
</dbReference>
<feature type="transmembrane region" description="Helical" evidence="8">
    <location>
        <begin position="310"/>
        <end position="331"/>
    </location>
</feature>
<dbReference type="GO" id="GO:0016020">
    <property type="term" value="C:membrane"/>
    <property type="evidence" value="ECO:0007669"/>
    <property type="project" value="UniProtKB-SubCell"/>
</dbReference>
<dbReference type="PROSITE" id="PS00216">
    <property type="entry name" value="SUGAR_TRANSPORT_1"/>
    <property type="match status" value="1"/>
</dbReference>
<dbReference type="InterPro" id="IPR015797">
    <property type="entry name" value="NUDIX_hydrolase-like_dom_sf"/>
</dbReference>
<dbReference type="InterPro" id="IPR005829">
    <property type="entry name" value="Sugar_transporter_CS"/>
</dbReference>
<evidence type="ECO:0000256" key="1">
    <source>
        <dbReference type="ARBA" id="ARBA00004141"/>
    </source>
</evidence>
<sequence>MASQQPKIDKISPLTADEAKWTELRKIDWTDQTGRQRVWEAAARKTRKSSGVDAVAIAPILRHPNKPPSTLIILQYRPPVEAICVEFPAGLIDEGETPEEAAVRELKEETGYQGKVSSISPTLSNQPGMTNATHQVLDCSPTIVSDPGLTTANMQMVTIEVNLKEGDKEPEQHLDEGEFIERRIVPLSELYSTLHEPQKPVAATPLPWIKATGSQHRFLGSMAAIGLGFCGGTGGYALIAPDLPLINEDLGPSPNITWVGIVYVLSEAVFFALVGKLSDIFGRRWFFIIGSLVGVLGSIVGATAKDINTLIGSEVLIGISAAFQISFFWVISELVPMRWRYLANSYAYMITIPTNPLAAKIAFTFQKTGL</sequence>
<feature type="transmembrane region" description="Helical" evidence="8">
    <location>
        <begin position="218"/>
        <end position="239"/>
    </location>
</feature>
<evidence type="ECO:0000259" key="9">
    <source>
        <dbReference type="PROSITE" id="PS50850"/>
    </source>
</evidence>
<evidence type="ECO:0000256" key="2">
    <source>
        <dbReference type="ARBA" id="ARBA00022448"/>
    </source>
</evidence>
<dbReference type="PROSITE" id="PS51462">
    <property type="entry name" value="NUDIX"/>
    <property type="match status" value="1"/>
</dbReference>
<dbReference type="InterPro" id="IPR020476">
    <property type="entry name" value="Nudix_hydrolase"/>
</dbReference>
<dbReference type="EMBL" id="JAVRRL010000085">
    <property type="protein sequence ID" value="KAK5108469.1"/>
    <property type="molecule type" value="Genomic_DNA"/>
</dbReference>
<dbReference type="GO" id="GO:0019693">
    <property type="term" value="P:ribose phosphate metabolic process"/>
    <property type="evidence" value="ECO:0007669"/>
    <property type="project" value="TreeGrafter"/>
</dbReference>
<dbReference type="GO" id="GO:0005634">
    <property type="term" value="C:nucleus"/>
    <property type="evidence" value="ECO:0007669"/>
    <property type="project" value="TreeGrafter"/>
</dbReference>